<proteinExistence type="inferred from homology"/>
<comment type="subcellular location">
    <subcellularLocation>
        <location evidence="1">Cell inner membrane</location>
        <topology evidence="1">Multi-pass membrane protein</topology>
    </subcellularLocation>
</comment>
<evidence type="ECO:0000256" key="2">
    <source>
        <dbReference type="ARBA" id="ARBA00022448"/>
    </source>
</evidence>
<evidence type="ECO:0000256" key="9">
    <source>
        <dbReference type="SAM" id="MobiDB-lite"/>
    </source>
</evidence>
<dbReference type="InterPro" id="IPR052157">
    <property type="entry name" value="BCAA_transport_permease"/>
</dbReference>
<evidence type="ECO:0000256" key="6">
    <source>
        <dbReference type="ARBA" id="ARBA00022989"/>
    </source>
</evidence>
<evidence type="ECO:0000256" key="8">
    <source>
        <dbReference type="ARBA" id="ARBA00037998"/>
    </source>
</evidence>
<keyword evidence="3" id="KW-1003">Cell membrane</keyword>
<reference evidence="11" key="1">
    <citation type="submission" date="2022-07" db="EMBL/GenBank/DDBJ databases">
        <title>Pseudomonas agronomica sp. nov.: a novel bacterium with biotechnological application in the synthesis of biofertilizers from valorized agricultural residues.</title>
        <authorList>
            <person name="Robas M."/>
            <person name="Fernandez V.M."/>
            <person name="Luna L."/>
            <person name="Provanza A."/>
            <person name="Jimenez P.A."/>
        </authorList>
    </citation>
    <scope>NUCLEOTIDE SEQUENCE</scope>
    <source>
        <strain evidence="11">SAICEU22T</strain>
    </source>
</reference>
<dbReference type="Proteomes" id="UP001061999">
    <property type="component" value="Unassembled WGS sequence"/>
</dbReference>
<feature type="compositionally biased region" description="Basic and acidic residues" evidence="9">
    <location>
        <begin position="1"/>
        <end position="10"/>
    </location>
</feature>
<feature type="transmembrane region" description="Helical" evidence="10">
    <location>
        <begin position="239"/>
        <end position="258"/>
    </location>
</feature>
<comment type="similarity">
    <text evidence="8">Belongs to the binding-protein-dependent transport system permease family. LivHM subfamily.</text>
</comment>
<dbReference type="PANTHER" id="PTHR11795:SF445">
    <property type="entry name" value="AMINO ACID ABC TRANSPORTER PERMEASE PROTEIN"/>
    <property type="match status" value="1"/>
</dbReference>
<keyword evidence="4 10" id="KW-0812">Transmembrane</keyword>
<keyword evidence="5" id="KW-0029">Amino-acid transport</keyword>
<feature type="transmembrane region" description="Helical" evidence="10">
    <location>
        <begin position="115"/>
        <end position="134"/>
    </location>
</feature>
<gene>
    <name evidence="11" type="ORF">OC610_00650</name>
</gene>
<dbReference type="PANTHER" id="PTHR11795">
    <property type="entry name" value="BRANCHED-CHAIN AMINO ACID TRANSPORT SYSTEM PERMEASE PROTEIN LIVH"/>
    <property type="match status" value="1"/>
</dbReference>
<dbReference type="EMBL" id="JAOSHO010000003">
    <property type="protein sequence ID" value="MCW1242905.1"/>
    <property type="molecule type" value="Genomic_DNA"/>
</dbReference>
<keyword evidence="7 10" id="KW-0472">Membrane</keyword>
<evidence type="ECO:0000256" key="3">
    <source>
        <dbReference type="ARBA" id="ARBA00022475"/>
    </source>
</evidence>
<feature type="transmembrane region" description="Helical" evidence="10">
    <location>
        <begin position="53"/>
        <end position="80"/>
    </location>
</feature>
<feature type="transmembrane region" description="Helical" evidence="10">
    <location>
        <begin position="264"/>
        <end position="285"/>
    </location>
</feature>
<dbReference type="Pfam" id="PF02653">
    <property type="entry name" value="BPD_transp_2"/>
    <property type="match status" value="1"/>
</dbReference>
<accession>A0ABT3F1F2</accession>
<comment type="caution">
    <text evidence="11">The sequence shown here is derived from an EMBL/GenBank/DDBJ whole genome shotgun (WGS) entry which is preliminary data.</text>
</comment>
<dbReference type="InterPro" id="IPR001851">
    <property type="entry name" value="ABC_transp_permease"/>
</dbReference>
<keyword evidence="6 10" id="KW-1133">Transmembrane helix</keyword>
<feature type="transmembrane region" description="Helical" evidence="10">
    <location>
        <begin position="316"/>
        <end position="336"/>
    </location>
</feature>
<evidence type="ECO:0000256" key="1">
    <source>
        <dbReference type="ARBA" id="ARBA00004429"/>
    </source>
</evidence>
<organism evidence="11 12">
    <name type="scientific">Pseudomonas agronomica</name>
    <dbReference type="NCBI Taxonomy" id="2979328"/>
    <lineage>
        <taxon>Bacteria</taxon>
        <taxon>Pseudomonadati</taxon>
        <taxon>Pseudomonadota</taxon>
        <taxon>Gammaproteobacteria</taxon>
        <taxon>Pseudomonadales</taxon>
        <taxon>Pseudomonadaceae</taxon>
        <taxon>Pseudomonas</taxon>
    </lineage>
</organism>
<sequence>MAERTVENRLPRSGSRSKSPFFRPTLKPATLLKLDCWASRVRSRAKRAQTVEIFIQLLLNGLLLGGTLAIISIGLTLIFGIVRVVNFAHGEFLMMGLYAVYLMNAHFGIHPYVAIIPTTIILFAAGAAMQRFIIQPLLSAEGHIQIFATVGVSIALMNGALLIFGADVMTVQNISLGTGAVSMGAFRVSSGQLITFAMSIALVAGLHWFLQNTFLGRAVRATAQHRNAAQLMGVNVKKIYIFAFGLGCACLGIASGLIAPQYPVFPTVGTFFVLTAFVIVVLGGLGSLSGALVGSMLIGIVDSLAGYYIAPDLKEVVYFSIFLGILVFRPTGLFGAGRGSE</sequence>
<dbReference type="RefSeq" id="WP_264426046.1">
    <property type="nucleotide sequence ID" value="NZ_JAOSHO010000003.1"/>
</dbReference>
<dbReference type="CDD" id="cd06582">
    <property type="entry name" value="TM_PBP1_LivH_like"/>
    <property type="match status" value="1"/>
</dbReference>
<name>A0ABT3F1F2_9PSED</name>
<evidence type="ECO:0000256" key="10">
    <source>
        <dbReference type="SAM" id="Phobius"/>
    </source>
</evidence>
<evidence type="ECO:0000313" key="11">
    <source>
        <dbReference type="EMBL" id="MCW1242905.1"/>
    </source>
</evidence>
<evidence type="ECO:0000256" key="7">
    <source>
        <dbReference type="ARBA" id="ARBA00023136"/>
    </source>
</evidence>
<evidence type="ECO:0000313" key="12">
    <source>
        <dbReference type="Proteomes" id="UP001061999"/>
    </source>
</evidence>
<feature type="transmembrane region" description="Helical" evidence="10">
    <location>
        <begin position="146"/>
        <end position="166"/>
    </location>
</feature>
<feature type="region of interest" description="Disordered" evidence="9">
    <location>
        <begin position="1"/>
        <end position="22"/>
    </location>
</feature>
<feature type="transmembrane region" description="Helical" evidence="10">
    <location>
        <begin position="186"/>
        <end position="210"/>
    </location>
</feature>
<feature type="transmembrane region" description="Helical" evidence="10">
    <location>
        <begin position="292"/>
        <end position="310"/>
    </location>
</feature>
<evidence type="ECO:0000256" key="4">
    <source>
        <dbReference type="ARBA" id="ARBA00022692"/>
    </source>
</evidence>
<keyword evidence="12" id="KW-1185">Reference proteome</keyword>
<evidence type="ECO:0000256" key="5">
    <source>
        <dbReference type="ARBA" id="ARBA00022970"/>
    </source>
</evidence>
<keyword evidence="2" id="KW-0813">Transport</keyword>
<protein>
    <submittedName>
        <fullName evidence="11">Branched-chain amino acid ABC transporter permease</fullName>
    </submittedName>
</protein>